<dbReference type="AlphaFoldDB" id="A0ABD1MYM5"/>
<feature type="region of interest" description="Disordered" evidence="1">
    <location>
        <begin position="121"/>
        <end position="144"/>
    </location>
</feature>
<dbReference type="PANTHER" id="PTHR36078:SF2">
    <property type="entry name" value="OS09G0473966 PROTEIN"/>
    <property type="match status" value="1"/>
</dbReference>
<evidence type="ECO:0000313" key="3">
    <source>
        <dbReference type="Proteomes" id="UP001603857"/>
    </source>
</evidence>
<protein>
    <submittedName>
        <fullName evidence="2">Uncharacterized protein</fullName>
    </submittedName>
</protein>
<evidence type="ECO:0000313" key="2">
    <source>
        <dbReference type="EMBL" id="KAL2340926.1"/>
    </source>
</evidence>
<dbReference type="Proteomes" id="UP001603857">
    <property type="component" value="Unassembled WGS sequence"/>
</dbReference>
<dbReference type="EMBL" id="JBGMDY010000003">
    <property type="protein sequence ID" value="KAL2340926.1"/>
    <property type="molecule type" value="Genomic_DNA"/>
</dbReference>
<comment type="caution">
    <text evidence="2">The sequence shown here is derived from an EMBL/GenBank/DDBJ whole genome shotgun (WGS) entry which is preliminary data.</text>
</comment>
<reference evidence="2 3" key="1">
    <citation type="submission" date="2024-08" db="EMBL/GenBank/DDBJ databases">
        <title>Insights into the chromosomal genome structure of Flemingia macrophylla.</title>
        <authorList>
            <person name="Ding Y."/>
            <person name="Zhao Y."/>
            <person name="Bi W."/>
            <person name="Wu M."/>
            <person name="Zhao G."/>
            <person name="Gong Y."/>
            <person name="Li W."/>
            <person name="Zhang P."/>
        </authorList>
    </citation>
    <scope>NUCLEOTIDE SEQUENCE [LARGE SCALE GENOMIC DNA]</scope>
    <source>
        <strain evidence="2">DYQJB</strain>
        <tissue evidence="2">Leaf</tissue>
    </source>
</reference>
<feature type="compositionally biased region" description="Pro residues" evidence="1">
    <location>
        <begin position="1"/>
        <end position="13"/>
    </location>
</feature>
<organism evidence="2 3">
    <name type="scientific">Flemingia macrophylla</name>
    <dbReference type="NCBI Taxonomy" id="520843"/>
    <lineage>
        <taxon>Eukaryota</taxon>
        <taxon>Viridiplantae</taxon>
        <taxon>Streptophyta</taxon>
        <taxon>Embryophyta</taxon>
        <taxon>Tracheophyta</taxon>
        <taxon>Spermatophyta</taxon>
        <taxon>Magnoliopsida</taxon>
        <taxon>eudicotyledons</taxon>
        <taxon>Gunneridae</taxon>
        <taxon>Pentapetalae</taxon>
        <taxon>rosids</taxon>
        <taxon>fabids</taxon>
        <taxon>Fabales</taxon>
        <taxon>Fabaceae</taxon>
        <taxon>Papilionoideae</taxon>
        <taxon>50 kb inversion clade</taxon>
        <taxon>NPAAA clade</taxon>
        <taxon>indigoferoid/millettioid clade</taxon>
        <taxon>Phaseoleae</taxon>
        <taxon>Flemingia</taxon>
    </lineage>
</organism>
<gene>
    <name evidence="2" type="ORF">Fmac_008866</name>
</gene>
<dbReference type="PANTHER" id="PTHR36078">
    <property type="entry name" value="BNACNNG21220D PROTEIN"/>
    <property type="match status" value="1"/>
</dbReference>
<evidence type="ECO:0000256" key="1">
    <source>
        <dbReference type="SAM" id="MobiDB-lite"/>
    </source>
</evidence>
<proteinExistence type="predicted"/>
<name>A0ABD1MYM5_9FABA</name>
<feature type="region of interest" description="Disordered" evidence="1">
    <location>
        <begin position="1"/>
        <end position="52"/>
    </location>
</feature>
<accession>A0ABD1MYM5</accession>
<sequence>MANVPSPSPPPRAPSGSGNSSPNNQVEPAANNDVSHVDDDKKPKFTDGLDHLDSPQCIERFRKYNDDYAHRLLAKYFSSNGFYGGNIFDVQITIDGEIIKSSSLSCLKSYTDPVVGFEEQCSNGSTPPADSKANLPNGKHAVKN</sequence>
<feature type="compositionally biased region" description="Low complexity" evidence="1">
    <location>
        <begin position="14"/>
        <end position="24"/>
    </location>
</feature>
<keyword evidence="3" id="KW-1185">Reference proteome</keyword>
<feature type="compositionally biased region" description="Basic and acidic residues" evidence="1">
    <location>
        <begin position="35"/>
        <end position="52"/>
    </location>
</feature>